<dbReference type="AlphaFoldDB" id="G8WXP0"/>
<reference evidence="3" key="1">
    <citation type="submission" date="2011-12" db="EMBL/GenBank/DDBJ databases">
        <title>Complete genome sequence of Streptomyces cattleya strain DSM 46488.</title>
        <authorList>
            <person name="Ou H.-Y."/>
            <person name="Li P."/>
            <person name="Zhao C."/>
            <person name="O'Hagan D."/>
            <person name="Deng Z."/>
        </authorList>
    </citation>
    <scope>NUCLEOTIDE SEQUENCE [LARGE SCALE GENOMIC DNA]</scope>
    <source>
        <strain evidence="3">ATCC 35852 / DSM 46488 / JCM 4925 / NBRC 14057 / NRRL 8057</strain>
    </source>
</reference>
<gene>
    <name evidence="2" type="ordered locus">SCATT_44990</name>
</gene>
<protein>
    <recommendedName>
        <fullName evidence="4">WXG100 family type VII secretion target</fullName>
    </recommendedName>
</protein>
<evidence type="ECO:0000256" key="1">
    <source>
        <dbReference type="SAM" id="MobiDB-lite"/>
    </source>
</evidence>
<evidence type="ECO:0000313" key="2">
    <source>
        <dbReference type="EMBL" id="AEW96870.1"/>
    </source>
</evidence>
<dbReference type="PATRIC" id="fig|1003195.29.peg.4492"/>
<feature type="compositionally biased region" description="Low complexity" evidence="1">
    <location>
        <begin position="268"/>
        <end position="279"/>
    </location>
</feature>
<proteinExistence type="predicted"/>
<evidence type="ECO:0000313" key="3">
    <source>
        <dbReference type="Proteomes" id="UP000007842"/>
    </source>
</evidence>
<dbReference type="EMBL" id="CP003219">
    <property type="protein sequence ID" value="AEW96870.1"/>
    <property type="molecule type" value="Genomic_DNA"/>
</dbReference>
<name>G8WXP0_STREN</name>
<feature type="region of interest" description="Disordered" evidence="1">
    <location>
        <begin position="248"/>
        <end position="281"/>
    </location>
</feature>
<dbReference type="OrthoDB" id="4337967at2"/>
<dbReference type="eggNOG" id="ENOG5033TPP">
    <property type="taxonomic scope" value="Bacteria"/>
</dbReference>
<organism evidence="2 3">
    <name type="scientific">Streptantibioticus cattleyicolor (strain ATCC 35852 / DSM 46488 / JCM 4925 / NBRC 14057 / NRRL 8057)</name>
    <name type="common">Streptomyces cattleya</name>
    <dbReference type="NCBI Taxonomy" id="1003195"/>
    <lineage>
        <taxon>Bacteria</taxon>
        <taxon>Bacillati</taxon>
        <taxon>Actinomycetota</taxon>
        <taxon>Actinomycetes</taxon>
        <taxon>Kitasatosporales</taxon>
        <taxon>Streptomycetaceae</taxon>
        <taxon>Streptantibioticus</taxon>
    </lineage>
</organism>
<sequence length="459" mass="47907">MSGTDFEHVSLFDMHAMVANADPQLILARAQALESAMNQLQTIGSQLMSSIQGVEWQGEGARAFHDWGRQLARNTLKLADYTYNAASFMNDAGSALSRVKNGLPPVPADQCYVDPKKDAEARARLESARQEAIPQMNMLASAYRAASEGMRKESPPPFTAVPQDPLPIYARAGGQQWLGKSQNGTSSESGGGATAYGIQSNEPGSEQPLVTHGRQISEAVSRTHKANYDGGERTGLDDVQTVTVTPNRSVDQSFGNDGRHRTGTSGIPHTVVPGVPTTVDRSAGRVTDRFSTPQTDPVDQVARRITGEGDGVTGGLPIGGEPRAIAKPSRGIVVGDEPMSGPGFVGRTPGGTVGGATGTGFSGSRIPGVVGPETSTPPKGAATVRDYTSGGSGLRRSMTPEEGTALGNSGLPMGPVAGGPHLGTGPRDRGRSGTRPDYLVEDEETWMAGGRKAVPPVID</sequence>
<feature type="region of interest" description="Disordered" evidence="1">
    <location>
        <begin position="177"/>
        <end position="213"/>
    </location>
</feature>
<dbReference type="InterPro" id="IPR036689">
    <property type="entry name" value="ESAT-6-like_sf"/>
</dbReference>
<accession>G8WXP0</accession>
<dbReference type="KEGG" id="scy:SCATT_44990"/>
<dbReference type="RefSeq" id="WP_014628457.1">
    <property type="nucleotide sequence ID" value="NC_016111.1"/>
</dbReference>
<evidence type="ECO:0008006" key="4">
    <source>
        <dbReference type="Google" id="ProtNLM"/>
    </source>
</evidence>
<dbReference type="STRING" id="1003195.SCATT_44990"/>
<dbReference type="SUPFAM" id="SSF140453">
    <property type="entry name" value="EsxAB dimer-like"/>
    <property type="match status" value="1"/>
</dbReference>
<dbReference type="Proteomes" id="UP000007842">
    <property type="component" value="Chromosome"/>
</dbReference>
<dbReference type="HOGENOM" id="CLU_035607_0_0_11"/>
<keyword evidence="3" id="KW-1185">Reference proteome</keyword>
<feature type="region of interest" description="Disordered" evidence="1">
    <location>
        <begin position="353"/>
        <end position="439"/>
    </location>
</feature>